<accession>A0A8S5MIT3</accession>
<dbReference type="EMBL" id="BK014913">
    <property type="protein sequence ID" value="DAD82232.1"/>
    <property type="molecule type" value="Genomic_DNA"/>
</dbReference>
<sequence length="116" mass="13081">MKGENGMTEAQKKAVEVQKEIEEACIRHGLNLTIFENGIGFVDPKDNKIAMVWRPQYKPETPSLRPMEENTQTDFKPVTQKLSGGNMAAFIYGNQKGGGRFVGNRKKHTIRGMKKK</sequence>
<dbReference type="EMBL" id="BK014913">
    <property type="protein sequence ID" value="DAD82146.1"/>
    <property type="molecule type" value="Genomic_DNA"/>
</dbReference>
<proteinExistence type="predicted"/>
<name>A0A8S5MIT3_9CAUD</name>
<reference evidence="1" key="1">
    <citation type="journal article" date="2021" name="Proc. Natl. Acad. Sci. U.S.A.">
        <title>A Catalog of Tens of Thousands of Viruses from Human Metagenomes Reveals Hidden Associations with Chronic Diseases.</title>
        <authorList>
            <person name="Tisza M.J."/>
            <person name="Buck C.B."/>
        </authorList>
    </citation>
    <scope>NUCLEOTIDE SEQUENCE</scope>
    <source>
        <strain evidence="1">CtwQg18</strain>
    </source>
</reference>
<evidence type="ECO:0000313" key="1">
    <source>
        <dbReference type="EMBL" id="DAD82146.1"/>
    </source>
</evidence>
<protein>
    <submittedName>
        <fullName evidence="1">Uncharacterized protein</fullName>
    </submittedName>
</protein>
<organism evidence="1">
    <name type="scientific">Siphoviridae sp. ctwQg18</name>
    <dbReference type="NCBI Taxonomy" id="2826516"/>
    <lineage>
        <taxon>Viruses</taxon>
        <taxon>Duplodnaviria</taxon>
        <taxon>Heunggongvirae</taxon>
        <taxon>Uroviricota</taxon>
        <taxon>Caudoviricetes</taxon>
    </lineage>
</organism>